<comment type="caution">
    <text evidence="10">The sequence shown here is derived from an EMBL/GenBank/DDBJ whole genome shotgun (WGS) entry which is preliminary data.</text>
</comment>
<keyword evidence="3 9" id="KW-0732">Signal</keyword>
<evidence type="ECO:0000256" key="8">
    <source>
        <dbReference type="ARBA" id="ARBA00093801"/>
    </source>
</evidence>
<sequence length="124" mass="13547">MNTVKMTRPWVRACATALAAGALGLSGLGLTTGIAQAVPAPAPTDHHHWCPGDRWDQGWGNNSDWNNCHDWDDNFAGAPYGYGVPDWAPPPPPPPFWAPWAQVVWNPNVNAWGFWNGPGIWIPL</sequence>
<feature type="chain" id="PRO_5007089913" description="Pilin" evidence="9">
    <location>
        <begin position="38"/>
        <end position="124"/>
    </location>
</feature>
<keyword evidence="4" id="KW-0130">Cell adhesion</keyword>
<comment type="similarity">
    <text evidence="6">Belongs to the mycobacterial pilin family.</text>
</comment>
<evidence type="ECO:0000256" key="6">
    <source>
        <dbReference type="ARBA" id="ARBA00093784"/>
    </source>
</evidence>
<evidence type="ECO:0000313" key="11">
    <source>
        <dbReference type="Proteomes" id="UP000069620"/>
    </source>
</evidence>
<dbReference type="EMBL" id="BCSX01000056">
    <property type="protein sequence ID" value="GAS92557.1"/>
    <property type="molecule type" value="Genomic_DNA"/>
</dbReference>
<evidence type="ECO:0000313" key="10">
    <source>
        <dbReference type="EMBL" id="GAS92557.1"/>
    </source>
</evidence>
<dbReference type="Proteomes" id="UP000069620">
    <property type="component" value="Unassembled WGS sequence"/>
</dbReference>
<dbReference type="OrthoDB" id="4753554at2"/>
<dbReference type="InterPro" id="IPR058759">
    <property type="entry name" value="Pilin_mycobact"/>
</dbReference>
<evidence type="ECO:0000256" key="1">
    <source>
        <dbReference type="ARBA" id="ARBA00004561"/>
    </source>
</evidence>
<evidence type="ECO:0000256" key="2">
    <source>
        <dbReference type="ARBA" id="ARBA00018586"/>
    </source>
</evidence>
<evidence type="ECO:0000256" key="4">
    <source>
        <dbReference type="ARBA" id="ARBA00022889"/>
    </source>
</evidence>
<evidence type="ECO:0000256" key="5">
    <source>
        <dbReference type="ARBA" id="ARBA00023263"/>
    </source>
</evidence>
<proteinExistence type="inferred from homology"/>
<evidence type="ECO:0000256" key="7">
    <source>
        <dbReference type="ARBA" id="ARBA00093787"/>
    </source>
</evidence>
<reference evidence="11" key="1">
    <citation type="journal article" date="2016" name="Genome Announc.">
        <title>Draft Genome Sequences of Five Rapidly Growing Mycobacterium Species, M. thermoresistibile, M. fortuitum subsp. acetamidolyticum, M. canariasense, M. brisbanense, and M. novocastrense.</title>
        <authorList>
            <person name="Katahira K."/>
            <person name="Ogura Y."/>
            <person name="Gotoh Y."/>
            <person name="Hayashi T."/>
        </authorList>
    </citation>
    <scope>NUCLEOTIDE SEQUENCE [LARGE SCALE GENOMIC DNA]</scope>
    <source>
        <strain evidence="11">JCM15654</strain>
    </source>
</reference>
<evidence type="ECO:0000256" key="9">
    <source>
        <dbReference type="SAM" id="SignalP"/>
    </source>
</evidence>
<dbReference type="STRING" id="146020.RMCB_6653"/>
<name>A0A100W6I7_9MYCO</name>
<gene>
    <name evidence="10" type="ORF">RMCB_6653</name>
</gene>
<organism evidence="10 11">
    <name type="scientific">Mycolicibacterium brisbanense</name>
    <dbReference type="NCBI Taxonomy" id="146020"/>
    <lineage>
        <taxon>Bacteria</taxon>
        <taxon>Bacillati</taxon>
        <taxon>Actinomycetota</taxon>
        <taxon>Actinomycetes</taxon>
        <taxon>Mycobacteriales</taxon>
        <taxon>Mycobacteriaceae</taxon>
        <taxon>Mycolicibacterium</taxon>
    </lineage>
</organism>
<dbReference type="AlphaFoldDB" id="A0A100W6I7"/>
<evidence type="ECO:0000256" key="3">
    <source>
        <dbReference type="ARBA" id="ARBA00022729"/>
    </source>
</evidence>
<reference evidence="11" key="2">
    <citation type="submission" date="2016-02" db="EMBL/GenBank/DDBJ databases">
        <title>Draft genome sequence of five rapidly growing Mycobacterium species.</title>
        <authorList>
            <person name="Katahira K."/>
            <person name="Gotou Y."/>
            <person name="Iida K."/>
            <person name="Ogura Y."/>
            <person name="Hayashi T."/>
        </authorList>
    </citation>
    <scope>NUCLEOTIDE SEQUENCE [LARGE SCALE GENOMIC DNA]</scope>
    <source>
        <strain evidence="11">JCM15654</strain>
    </source>
</reference>
<comment type="subcellular location">
    <subcellularLocation>
        <location evidence="1">Fimbrium</location>
    </subcellularLocation>
</comment>
<protein>
    <recommendedName>
        <fullName evidence="2">Pilin</fullName>
    </recommendedName>
    <alternativeName>
        <fullName evidence="8">Pili structural subunit</fullName>
    </alternativeName>
</protein>
<keyword evidence="11" id="KW-1185">Reference proteome</keyword>
<feature type="signal peptide" evidence="9">
    <location>
        <begin position="1"/>
        <end position="37"/>
    </location>
</feature>
<dbReference type="Pfam" id="PF26380">
    <property type="entry name" value="Pilin_Mycobact"/>
    <property type="match status" value="1"/>
</dbReference>
<keyword evidence="5" id="KW-0281">Fimbrium</keyword>
<comment type="subunit">
    <text evidence="7">Forms a homomer composed of subunits assembled in a large structure.</text>
</comment>
<dbReference type="RefSeq" id="WP_062832136.1">
    <property type="nucleotide sequence ID" value="NZ_BCSX01000056.1"/>
</dbReference>
<accession>A0A100W6I7</accession>